<dbReference type="InterPro" id="IPR000719">
    <property type="entry name" value="Prot_kinase_dom"/>
</dbReference>
<keyword evidence="5" id="KW-0418">Kinase</keyword>
<evidence type="ECO:0000256" key="5">
    <source>
        <dbReference type="ARBA" id="ARBA00022777"/>
    </source>
</evidence>
<dbReference type="GO" id="GO:0005524">
    <property type="term" value="F:ATP binding"/>
    <property type="evidence" value="ECO:0007669"/>
    <property type="project" value="UniProtKB-KW"/>
</dbReference>
<reference evidence="10" key="1">
    <citation type="submission" date="2016-10" db="EMBL/GenBank/DDBJ databases">
        <authorList>
            <person name="Benchimol M."/>
            <person name="Almeida L.G."/>
            <person name="Vasconcelos A.T."/>
            <person name="Perreira-Neves A."/>
            <person name="Rosa I.A."/>
            <person name="Tasca T."/>
            <person name="Bogo M.R."/>
            <person name="de Souza W."/>
        </authorList>
    </citation>
    <scope>NUCLEOTIDE SEQUENCE [LARGE SCALE GENOMIC DNA]</scope>
    <source>
        <strain evidence="10">K</strain>
    </source>
</reference>
<evidence type="ECO:0000256" key="8">
    <source>
        <dbReference type="ARBA" id="ARBA00048679"/>
    </source>
</evidence>
<dbReference type="PANTHER" id="PTHR43895:SF32">
    <property type="entry name" value="SERINE_THREONINE-PROTEIN KINASE CHK1"/>
    <property type="match status" value="1"/>
</dbReference>
<evidence type="ECO:0000256" key="2">
    <source>
        <dbReference type="ARBA" id="ARBA00022527"/>
    </source>
</evidence>
<evidence type="ECO:0000256" key="7">
    <source>
        <dbReference type="ARBA" id="ARBA00047899"/>
    </source>
</evidence>
<keyword evidence="11" id="KW-1185">Reference proteome</keyword>
<dbReference type="EMBL" id="MLAK01001021">
    <property type="protein sequence ID" value="OHS99151.1"/>
    <property type="molecule type" value="Genomic_DNA"/>
</dbReference>
<comment type="catalytic activity">
    <reaction evidence="8">
        <text>L-seryl-[protein] + ATP = O-phospho-L-seryl-[protein] + ADP + H(+)</text>
        <dbReference type="Rhea" id="RHEA:17989"/>
        <dbReference type="Rhea" id="RHEA-COMP:9863"/>
        <dbReference type="Rhea" id="RHEA-COMP:11604"/>
        <dbReference type="ChEBI" id="CHEBI:15378"/>
        <dbReference type="ChEBI" id="CHEBI:29999"/>
        <dbReference type="ChEBI" id="CHEBI:30616"/>
        <dbReference type="ChEBI" id="CHEBI:83421"/>
        <dbReference type="ChEBI" id="CHEBI:456216"/>
        <dbReference type="EC" id="2.7.11.1"/>
    </reaction>
</comment>
<dbReference type="GeneID" id="94844377"/>
<evidence type="ECO:0000259" key="9">
    <source>
        <dbReference type="PROSITE" id="PS50011"/>
    </source>
</evidence>
<keyword evidence="4" id="KW-0547">Nucleotide-binding</keyword>
<dbReference type="PROSITE" id="PS50011">
    <property type="entry name" value="PROTEIN_KINASE_DOM"/>
    <property type="match status" value="1"/>
</dbReference>
<dbReference type="GO" id="GO:0004674">
    <property type="term" value="F:protein serine/threonine kinase activity"/>
    <property type="evidence" value="ECO:0007669"/>
    <property type="project" value="UniProtKB-KW"/>
</dbReference>
<dbReference type="EC" id="2.7.11.1" evidence="1"/>
<keyword evidence="3" id="KW-0808">Transferase</keyword>
<accession>A0A1J4JL64</accession>
<evidence type="ECO:0000256" key="3">
    <source>
        <dbReference type="ARBA" id="ARBA00022679"/>
    </source>
</evidence>
<proteinExistence type="predicted"/>
<feature type="domain" description="Protein kinase" evidence="9">
    <location>
        <begin position="1"/>
        <end position="65"/>
    </location>
</feature>
<dbReference type="Gene3D" id="1.10.510.10">
    <property type="entry name" value="Transferase(Phosphotransferase) domain 1"/>
    <property type="match status" value="1"/>
</dbReference>
<comment type="catalytic activity">
    <reaction evidence="7">
        <text>L-threonyl-[protein] + ATP = O-phospho-L-threonyl-[protein] + ADP + H(+)</text>
        <dbReference type="Rhea" id="RHEA:46608"/>
        <dbReference type="Rhea" id="RHEA-COMP:11060"/>
        <dbReference type="Rhea" id="RHEA-COMP:11605"/>
        <dbReference type="ChEBI" id="CHEBI:15378"/>
        <dbReference type="ChEBI" id="CHEBI:30013"/>
        <dbReference type="ChEBI" id="CHEBI:30616"/>
        <dbReference type="ChEBI" id="CHEBI:61977"/>
        <dbReference type="ChEBI" id="CHEBI:456216"/>
        <dbReference type="EC" id="2.7.11.1"/>
    </reaction>
</comment>
<organism evidence="10 11">
    <name type="scientific">Tritrichomonas foetus</name>
    <dbReference type="NCBI Taxonomy" id="1144522"/>
    <lineage>
        <taxon>Eukaryota</taxon>
        <taxon>Metamonada</taxon>
        <taxon>Parabasalia</taxon>
        <taxon>Tritrichomonadida</taxon>
        <taxon>Tritrichomonadidae</taxon>
        <taxon>Tritrichomonas</taxon>
    </lineage>
</organism>
<dbReference type="Proteomes" id="UP000179807">
    <property type="component" value="Unassembled WGS sequence"/>
</dbReference>
<evidence type="ECO:0000256" key="4">
    <source>
        <dbReference type="ARBA" id="ARBA00022741"/>
    </source>
</evidence>
<gene>
    <name evidence="10" type="ORF">TRFO_34464</name>
</gene>
<dbReference type="SUPFAM" id="SSF56112">
    <property type="entry name" value="Protein kinase-like (PK-like)"/>
    <property type="match status" value="1"/>
</dbReference>
<dbReference type="PANTHER" id="PTHR43895">
    <property type="entry name" value="CALCIUM/CALMODULIN-DEPENDENT PROTEIN KINASE KINASE-RELATED"/>
    <property type="match status" value="1"/>
</dbReference>
<dbReference type="RefSeq" id="XP_068352288.1">
    <property type="nucleotide sequence ID" value="XM_068509673.1"/>
</dbReference>
<evidence type="ECO:0000256" key="6">
    <source>
        <dbReference type="ARBA" id="ARBA00022840"/>
    </source>
</evidence>
<keyword evidence="6" id="KW-0067">ATP-binding</keyword>
<protein>
    <recommendedName>
        <fullName evidence="1">non-specific serine/threonine protein kinase</fullName>
        <ecNumber evidence="1">2.7.11.1</ecNumber>
    </recommendedName>
</protein>
<evidence type="ECO:0000313" key="10">
    <source>
        <dbReference type="EMBL" id="OHS99151.1"/>
    </source>
</evidence>
<sequence>MEITNTQGLLPFDDTSIRSLMSKVKSGQFRMPDFPDPIKDLISRMLTVDPTKRITIEGIKHHPAFRSKFPRKYVIPGPLPIHDVHDPIDFDKLDPIIIETLHLIGFNDDNELKEKFAETHNNMPKAFSRIIMQNISIENLPWPTDNSSDEFSISRENSEVFLSPPEEPIGYTLQSSNPLVGKTQNNDASSGSIYSYAEAVPWVPDLQSNVISNSNISTSLKGIAFPLESVFTVIQSTLNNQNYDWFYPNEYYIICRRQSDGQFFVITASYDEDNNIDLLVCLMKGTQENFNIYINVLVKALNVLSLEE</sequence>
<dbReference type="AlphaFoldDB" id="A0A1J4JL64"/>
<keyword evidence="2" id="KW-0723">Serine/threonine-protein kinase</keyword>
<dbReference type="InterPro" id="IPR011009">
    <property type="entry name" value="Kinase-like_dom_sf"/>
</dbReference>
<evidence type="ECO:0000313" key="11">
    <source>
        <dbReference type="Proteomes" id="UP000179807"/>
    </source>
</evidence>
<evidence type="ECO:0000256" key="1">
    <source>
        <dbReference type="ARBA" id="ARBA00012513"/>
    </source>
</evidence>
<dbReference type="GO" id="GO:0007165">
    <property type="term" value="P:signal transduction"/>
    <property type="evidence" value="ECO:0007669"/>
    <property type="project" value="TreeGrafter"/>
</dbReference>
<comment type="caution">
    <text evidence="10">The sequence shown here is derived from an EMBL/GenBank/DDBJ whole genome shotgun (WGS) entry which is preliminary data.</text>
</comment>
<dbReference type="VEuPathDB" id="TrichDB:TRFO_34464"/>
<name>A0A1J4JL64_9EUKA</name>